<evidence type="ECO:0000256" key="1">
    <source>
        <dbReference type="SAM" id="MobiDB-lite"/>
    </source>
</evidence>
<keyword evidence="2" id="KW-0732">Signal</keyword>
<evidence type="ECO:0000313" key="3">
    <source>
        <dbReference type="EMBL" id="KAL1843854.1"/>
    </source>
</evidence>
<dbReference type="Pfam" id="PF25312">
    <property type="entry name" value="Allergen_Asp_f_4"/>
    <property type="match status" value="1"/>
</dbReference>
<gene>
    <name evidence="3" type="ORF">VTJ49DRAFT_7205</name>
</gene>
<dbReference type="PANTHER" id="PTHR42039:SF1">
    <property type="entry name" value="PUTATIVE (AFU_ORTHOLOGUE AFUA_3G02940)-RELATED"/>
    <property type="match status" value="1"/>
</dbReference>
<protein>
    <recommendedName>
        <fullName evidence="5">Allergen Asp f 4</fullName>
    </recommendedName>
</protein>
<dbReference type="InterPro" id="IPR038903">
    <property type="entry name" value="Allergen_Asp_f_4"/>
</dbReference>
<evidence type="ECO:0000256" key="2">
    <source>
        <dbReference type="SAM" id="SignalP"/>
    </source>
</evidence>
<comment type="caution">
    <text evidence="3">The sequence shown here is derived from an EMBL/GenBank/DDBJ whole genome shotgun (WGS) entry which is preliminary data.</text>
</comment>
<name>A0ABR3VPL8_HUMIN</name>
<organism evidence="3 4">
    <name type="scientific">Humicola insolens</name>
    <name type="common">Soft-rot fungus</name>
    <dbReference type="NCBI Taxonomy" id="85995"/>
    <lineage>
        <taxon>Eukaryota</taxon>
        <taxon>Fungi</taxon>
        <taxon>Dikarya</taxon>
        <taxon>Ascomycota</taxon>
        <taxon>Pezizomycotina</taxon>
        <taxon>Sordariomycetes</taxon>
        <taxon>Sordariomycetidae</taxon>
        <taxon>Sordariales</taxon>
        <taxon>Chaetomiaceae</taxon>
        <taxon>Mycothermus</taxon>
    </lineage>
</organism>
<feature type="region of interest" description="Disordered" evidence="1">
    <location>
        <begin position="41"/>
        <end position="84"/>
    </location>
</feature>
<proteinExistence type="predicted"/>
<accession>A0ABR3VPL8</accession>
<reference evidence="3 4" key="1">
    <citation type="journal article" date="2024" name="Commun. Biol.">
        <title>Comparative genomic analysis of thermophilic fungi reveals convergent evolutionary adaptations and gene losses.</title>
        <authorList>
            <person name="Steindorff A.S."/>
            <person name="Aguilar-Pontes M.V."/>
            <person name="Robinson A.J."/>
            <person name="Andreopoulos B."/>
            <person name="LaButti K."/>
            <person name="Kuo A."/>
            <person name="Mondo S."/>
            <person name="Riley R."/>
            <person name="Otillar R."/>
            <person name="Haridas S."/>
            <person name="Lipzen A."/>
            <person name="Grimwood J."/>
            <person name="Schmutz J."/>
            <person name="Clum A."/>
            <person name="Reid I.D."/>
            <person name="Moisan M.C."/>
            <person name="Butler G."/>
            <person name="Nguyen T.T.M."/>
            <person name="Dewar K."/>
            <person name="Conant G."/>
            <person name="Drula E."/>
            <person name="Henrissat B."/>
            <person name="Hansel C."/>
            <person name="Singer S."/>
            <person name="Hutchinson M.I."/>
            <person name="de Vries R.P."/>
            <person name="Natvig D.O."/>
            <person name="Powell A.J."/>
            <person name="Tsang A."/>
            <person name="Grigoriev I.V."/>
        </authorList>
    </citation>
    <scope>NUCLEOTIDE SEQUENCE [LARGE SCALE GENOMIC DNA]</scope>
    <source>
        <strain evidence="3 4">CBS 620.91</strain>
    </source>
</reference>
<evidence type="ECO:0000313" key="4">
    <source>
        <dbReference type="Proteomes" id="UP001583172"/>
    </source>
</evidence>
<dbReference type="PANTHER" id="PTHR42039">
    <property type="entry name" value="PUTATIVE (AFU_ORTHOLOGUE AFUA_3G02940)-RELATED"/>
    <property type="match status" value="1"/>
</dbReference>
<dbReference type="Proteomes" id="UP001583172">
    <property type="component" value="Unassembled WGS sequence"/>
</dbReference>
<keyword evidence="4" id="KW-1185">Reference proteome</keyword>
<evidence type="ECO:0008006" key="5">
    <source>
        <dbReference type="Google" id="ProtNLM"/>
    </source>
</evidence>
<sequence length="297" mass="31589">MQLTNFLLVVGAIGAMAHPSGIAHHHARHHRRGDAVHIKNVHQKPAPKATSTSATAVAAAAAPTAKPPSEDKSNKDQPTSDEYIPFCGSNTAAAKAKRVTYEQVMYKGNLGTANGCDWNSNMMLVPNNIAHKYLYGQEYINVASEPYEVICANKLGPDGRLTGMFETPGQNVLRFMLAPGESKFVVSDTNTQGVCAFAPHSIPKTPHGQWAGVWAEFDFANISNGGWSGADCSSLVAQHYDMDVPGCRMSEGGVDSTILPGGIGDNAYTRGMEELDGIGLNIVPGKTLIKVYVGFSG</sequence>
<feature type="signal peptide" evidence="2">
    <location>
        <begin position="1"/>
        <end position="17"/>
    </location>
</feature>
<feature type="compositionally biased region" description="Low complexity" evidence="1">
    <location>
        <begin position="44"/>
        <end position="64"/>
    </location>
</feature>
<dbReference type="EMBL" id="JAZGSY010000008">
    <property type="protein sequence ID" value="KAL1843854.1"/>
    <property type="molecule type" value="Genomic_DNA"/>
</dbReference>
<feature type="chain" id="PRO_5046067394" description="Allergen Asp f 4" evidence="2">
    <location>
        <begin position="18"/>
        <end position="297"/>
    </location>
</feature>